<dbReference type="SMART" id="SM00986">
    <property type="entry name" value="UDG"/>
    <property type="match status" value="1"/>
</dbReference>
<dbReference type="Pfam" id="PF03167">
    <property type="entry name" value="UDG"/>
    <property type="match status" value="1"/>
</dbReference>
<name>A0A512MBF7_9BACT</name>
<dbReference type="Proteomes" id="UP000321577">
    <property type="component" value="Unassembled WGS sequence"/>
</dbReference>
<protein>
    <recommendedName>
        <fullName evidence="4">Type-4 uracil-DNA glycosylase</fullName>
        <ecNumber evidence="3">3.2.2.27</ecNumber>
    </recommendedName>
</protein>
<dbReference type="NCBIfam" id="TIGR00758">
    <property type="entry name" value="UDG_fam4"/>
    <property type="match status" value="1"/>
</dbReference>
<dbReference type="GO" id="GO:0004844">
    <property type="term" value="F:uracil DNA N-glycosylase activity"/>
    <property type="evidence" value="ECO:0007669"/>
    <property type="project" value="UniProtKB-EC"/>
</dbReference>
<keyword evidence="10" id="KW-0411">Iron-sulfur</keyword>
<evidence type="ECO:0000256" key="11">
    <source>
        <dbReference type="ARBA" id="ARBA00023204"/>
    </source>
</evidence>
<dbReference type="CDD" id="cd10030">
    <property type="entry name" value="UDG-F4_TTUDGA_SPO1dp_like"/>
    <property type="match status" value="1"/>
</dbReference>
<dbReference type="EC" id="3.2.2.27" evidence="3"/>
<proteinExistence type="inferred from homology"/>
<dbReference type="InterPro" id="IPR051536">
    <property type="entry name" value="UDG_Type-4/5"/>
</dbReference>
<evidence type="ECO:0000256" key="7">
    <source>
        <dbReference type="ARBA" id="ARBA00022763"/>
    </source>
</evidence>
<evidence type="ECO:0000313" key="14">
    <source>
        <dbReference type="Proteomes" id="UP000321577"/>
    </source>
</evidence>
<evidence type="ECO:0000256" key="1">
    <source>
        <dbReference type="ARBA" id="ARBA00001400"/>
    </source>
</evidence>
<dbReference type="InterPro" id="IPR005122">
    <property type="entry name" value="Uracil-DNA_glycosylase-like"/>
</dbReference>
<dbReference type="AlphaFoldDB" id="A0A512MBF7"/>
<evidence type="ECO:0000256" key="2">
    <source>
        <dbReference type="ARBA" id="ARBA00006521"/>
    </source>
</evidence>
<reference evidence="13 14" key="1">
    <citation type="submission" date="2019-07" db="EMBL/GenBank/DDBJ databases">
        <title>Whole genome shotgun sequence of Brevifollis gellanilyticus NBRC 108608.</title>
        <authorList>
            <person name="Hosoyama A."/>
            <person name="Uohara A."/>
            <person name="Ohji S."/>
            <person name="Ichikawa N."/>
        </authorList>
    </citation>
    <scope>NUCLEOTIDE SEQUENCE [LARGE SCALE GENOMIC DNA]</scope>
    <source>
        <strain evidence="13 14">NBRC 108608</strain>
    </source>
</reference>
<dbReference type="EMBL" id="BKAG01000025">
    <property type="protein sequence ID" value="GEP44067.1"/>
    <property type="molecule type" value="Genomic_DNA"/>
</dbReference>
<gene>
    <name evidence="13" type="ORF">BGE01nite_33580</name>
</gene>
<dbReference type="InterPro" id="IPR036895">
    <property type="entry name" value="Uracil-DNA_glycosylase-like_sf"/>
</dbReference>
<evidence type="ECO:0000256" key="6">
    <source>
        <dbReference type="ARBA" id="ARBA00022723"/>
    </source>
</evidence>
<dbReference type="SUPFAM" id="SSF52141">
    <property type="entry name" value="Uracil-DNA glycosylase-like"/>
    <property type="match status" value="1"/>
</dbReference>
<sequence length="226" mass="24609">MKLAAAAAARIEVTGETKAEKLAALASIAEKSPEARALGTLRETMVFAVGNPEAQILFIGEAPGFEEERQQEPFVGPAGQKLTGILKAMGLERRDVYISNICKFRPAMEGNQGTSNRAPNDAEMASCLPYVLTEISIIQPKVIVALGGVACKGLGIGEGVMRLRGRFYDVQGIPTMVTYHPSYILREEKLAGGGIRAKRECWEDMMKVMEKAGMPINDKQRGYFQK</sequence>
<feature type="domain" description="Uracil-DNA glycosylase-like" evidence="12">
    <location>
        <begin position="47"/>
        <end position="206"/>
    </location>
</feature>
<evidence type="ECO:0000256" key="10">
    <source>
        <dbReference type="ARBA" id="ARBA00023014"/>
    </source>
</evidence>
<comment type="caution">
    <text evidence="13">The sequence shown here is derived from an EMBL/GenBank/DDBJ whole genome shotgun (WGS) entry which is preliminary data.</text>
</comment>
<comment type="similarity">
    <text evidence="2">Belongs to the uracil-DNA glycosylase (UDG) superfamily. Type 4 (UDGa) family.</text>
</comment>
<dbReference type="GO" id="GO:0046872">
    <property type="term" value="F:metal ion binding"/>
    <property type="evidence" value="ECO:0007669"/>
    <property type="project" value="UniProtKB-KW"/>
</dbReference>
<keyword evidence="6" id="KW-0479">Metal-binding</keyword>
<evidence type="ECO:0000256" key="8">
    <source>
        <dbReference type="ARBA" id="ARBA00022801"/>
    </source>
</evidence>
<dbReference type="GO" id="GO:0006281">
    <property type="term" value="P:DNA repair"/>
    <property type="evidence" value="ECO:0007669"/>
    <property type="project" value="UniProtKB-KW"/>
</dbReference>
<evidence type="ECO:0000256" key="3">
    <source>
        <dbReference type="ARBA" id="ARBA00012030"/>
    </source>
</evidence>
<keyword evidence="11" id="KW-0234">DNA repair</keyword>
<dbReference type="Gene3D" id="3.40.470.10">
    <property type="entry name" value="Uracil-DNA glycosylase-like domain"/>
    <property type="match status" value="1"/>
</dbReference>
<dbReference type="InterPro" id="IPR005273">
    <property type="entry name" value="Ura-DNA_glyco_family4"/>
</dbReference>
<keyword evidence="14" id="KW-1185">Reference proteome</keyword>
<accession>A0A512MBF7</accession>
<dbReference type="GO" id="GO:0051539">
    <property type="term" value="F:4 iron, 4 sulfur cluster binding"/>
    <property type="evidence" value="ECO:0007669"/>
    <property type="project" value="UniProtKB-KW"/>
</dbReference>
<keyword evidence="8" id="KW-0378">Hydrolase</keyword>
<evidence type="ECO:0000259" key="12">
    <source>
        <dbReference type="SMART" id="SM00986"/>
    </source>
</evidence>
<evidence type="ECO:0000256" key="5">
    <source>
        <dbReference type="ARBA" id="ARBA00022485"/>
    </source>
</evidence>
<evidence type="ECO:0000313" key="13">
    <source>
        <dbReference type="EMBL" id="GEP44067.1"/>
    </source>
</evidence>
<comment type="catalytic activity">
    <reaction evidence="1">
        <text>Hydrolyzes single-stranded DNA or mismatched double-stranded DNA and polynucleotides, releasing free uracil.</text>
        <dbReference type="EC" id="3.2.2.27"/>
    </reaction>
</comment>
<evidence type="ECO:0000256" key="9">
    <source>
        <dbReference type="ARBA" id="ARBA00023004"/>
    </source>
</evidence>
<dbReference type="PANTHER" id="PTHR33693:SF1">
    <property type="entry name" value="TYPE-4 URACIL-DNA GLYCOSYLASE"/>
    <property type="match status" value="1"/>
</dbReference>
<dbReference type="PANTHER" id="PTHR33693">
    <property type="entry name" value="TYPE-5 URACIL-DNA GLYCOSYLASE"/>
    <property type="match status" value="1"/>
</dbReference>
<keyword evidence="7" id="KW-0227">DNA damage</keyword>
<dbReference type="SMART" id="SM00987">
    <property type="entry name" value="UreE_C"/>
    <property type="match status" value="1"/>
</dbReference>
<keyword evidence="5" id="KW-0004">4Fe-4S</keyword>
<organism evidence="13 14">
    <name type="scientific">Brevifollis gellanilyticus</name>
    <dbReference type="NCBI Taxonomy" id="748831"/>
    <lineage>
        <taxon>Bacteria</taxon>
        <taxon>Pseudomonadati</taxon>
        <taxon>Verrucomicrobiota</taxon>
        <taxon>Verrucomicrobiia</taxon>
        <taxon>Verrucomicrobiales</taxon>
        <taxon>Verrucomicrobiaceae</taxon>
    </lineage>
</organism>
<keyword evidence="9" id="KW-0408">Iron</keyword>
<evidence type="ECO:0000256" key="4">
    <source>
        <dbReference type="ARBA" id="ARBA00019403"/>
    </source>
</evidence>